<organism evidence="8 9">
    <name type="scientific">Tieghemiomyces parasiticus</name>
    <dbReference type="NCBI Taxonomy" id="78921"/>
    <lineage>
        <taxon>Eukaryota</taxon>
        <taxon>Fungi</taxon>
        <taxon>Fungi incertae sedis</taxon>
        <taxon>Zoopagomycota</taxon>
        <taxon>Kickxellomycotina</taxon>
        <taxon>Dimargaritomycetes</taxon>
        <taxon>Dimargaritales</taxon>
        <taxon>Dimargaritaceae</taxon>
        <taxon>Tieghemiomyces</taxon>
    </lineage>
</organism>
<dbReference type="GO" id="GO:0006397">
    <property type="term" value="P:mRNA processing"/>
    <property type="evidence" value="ECO:0007669"/>
    <property type="project" value="UniProtKB-KW"/>
</dbReference>
<accession>A0A9W8AM94</accession>
<dbReference type="Pfam" id="PF10500">
    <property type="entry name" value="SR-25"/>
    <property type="match status" value="1"/>
</dbReference>
<name>A0A9W8AM94_9FUNG</name>
<dbReference type="GO" id="GO:0005730">
    <property type="term" value="C:nucleolus"/>
    <property type="evidence" value="ECO:0007669"/>
    <property type="project" value="UniProtKB-SubCell"/>
</dbReference>
<proteinExistence type="inferred from homology"/>
<keyword evidence="6" id="KW-0508">mRNA splicing</keyword>
<comment type="similarity">
    <text evidence="3">Belongs to the ARL6IP4 family.</text>
</comment>
<dbReference type="InterPro" id="IPR019532">
    <property type="entry name" value="Nucl_RNA-splicing_assoc_SR-25"/>
</dbReference>
<sequence length="72" mass="8308">MTKEEYDRRQSVIRQVFDPLSGRTRLIKGDGEVIERIVSKEEQRHINRMATEGDALSYTSRLAQMTRRGPSG</sequence>
<comment type="caution">
    <text evidence="8">The sequence shown here is derived from an EMBL/GenBank/DDBJ whole genome shotgun (WGS) entry which is preliminary data.</text>
</comment>
<gene>
    <name evidence="8" type="primary">ARL6IP4</name>
    <name evidence="8" type="ORF">IWQ60_000133</name>
</gene>
<evidence type="ECO:0000256" key="2">
    <source>
        <dbReference type="ARBA" id="ARBA00004604"/>
    </source>
</evidence>
<evidence type="ECO:0000256" key="6">
    <source>
        <dbReference type="ARBA" id="ARBA00023187"/>
    </source>
</evidence>
<dbReference type="EMBL" id="JANBPT010000003">
    <property type="protein sequence ID" value="KAJ1930625.1"/>
    <property type="molecule type" value="Genomic_DNA"/>
</dbReference>
<keyword evidence="9" id="KW-1185">Reference proteome</keyword>
<evidence type="ECO:0000256" key="5">
    <source>
        <dbReference type="ARBA" id="ARBA00022664"/>
    </source>
</evidence>
<dbReference type="Proteomes" id="UP001150569">
    <property type="component" value="Unassembled WGS sequence"/>
</dbReference>
<protein>
    <recommendedName>
        <fullName evidence="4">ADP-ribosylation factor-like protein 6-interacting protein 4</fullName>
    </recommendedName>
</protein>
<evidence type="ECO:0000313" key="8">
    <source>
        <dbReference type="EMBL" id="KAJ1930625.1"/>
    </source>
</evidence>
<keyword evidence="5" id="KW-0507">mRNA processing</keyword>
<dbReference type="AlphaFoldDB" id="A0A9W8AM94"/>
<dbReference type="GO" id="GO:0016607">
    <property type="term" value="C:nuclear speck"/>
    <property type="evidence" value="ECO:0007669"/>
    <property type="project" value="UniProtKB-SubCell"/>
</dbReference>
<evidence type="ECO:0000256" key="3">
    <source>
        <dbReference type="ARBA" id="ARBA00006852"/>
    </source>
</evidence>
<dbReference type="GO" id="GO:0008380">
    <property type="term" value="P:RNA splicing"/>
    <property type="evidence" value="ECO:0007669"/>
    <property type="project" value="UniProtKB-KW"/>
</dbReference>
<evidence type="ECO:0000313" key="9">
    <source>
        <dbReference type="Proteomes" id="UP001150569"/>
    </source>
</evidence>
<comment type="subcellular location">
    <subcellularLocation>
        <location evidence="1">Nucleus speckle</location>
    </subcellularLocation>
    <subcellularLocation>
        <location evidence="2">Nucleus</location>
        <location evidence="2">Nucleolus</location>
    </subcellularLocation>
</comment>
<reference evidence="8" key="1">
    <citation type="submission" date="2022-07" db="EMBL/GenBank/DDBJ databases">
        <title>Phylogenomic reconstructions and comparative analyses of Kickxellomycotina fungi.</title>
        <authorList>
            <person name="Reynolds N.K."/>
            <person name="Stajich J.E."/>
            <person name="Barry K."/>
            <person name="Grigoriev I.V."/>
            <person name="Crous P."/>
            <person name="Smith M.E."/>
        </authorList>
    </citation>
    <scope>NUCLEOTIDE SEQUENCE</scope>
    <source>
        <strain evidence="8">RSA 861</strain>
    </source>
</reference>
<dbReference type="OrthoDB" id="48562at2759"/>
<keyword evidence="7" id="KW-0539">Nucleus</keyword>
<evidence type="ECO:0000256" key="1">
    <source>
        <dbReference type="ARBA" id="ARBA00004324"/>
    </source>
</evidence>
<evidence type="ECO:0000256" key="7">
    <source>
        <dbReference type="ARBA" id="ARBA00023242"/>
    </source>
</evidence>
<evidence type="ECO:0000256" key="4">
    <source>
        <dbReference type="ARBA" id="ARBA00017993"/>
    </source>
</evidence>